<reference evidence="8 9" key="1">
    <citation type="submission" date="2024-04" db="EMBL/GenBank/DDBJ databases">
        <title>Phyllosticta paracitricarpa is synonymous to the EU quarantine fungus P. citricarpa based on phylogenomic analyses.</title>
        <authorList>
            <consortium name="Lawrence Berkeley National Laboratory"/>
            <person name="Van Ingen-Buijs V.A."/>
            <person name="Van Westerhoven A.C."/>
            <person name="Haridas S."/>
            <person name="Skiadas P."/>
            <person name="Martin F."/>
            <person name="Groenewald J.Z."/>
            <person name="Crous P.W."/>
            <person name="Seidl M.F."/>
        </authorList>
    </citation>
    <scope>NUCLEOTIDE SEQUENCE [LARGE SCALE GENOMIC DNA]</scope>
    <source>
        <strain evidence="8 9">CBS 122670</strain>
    </source>
</reference>
<keyword evidence="4 6" id="KW-0472">Membrane</keyword>
<keyword evidence="2 6" id="KW-0812">Transmembrane</keyword>
<evidence type="ECO:0000256" key="5">
    <source>
        <dbReference type="SAM" id="MobiDB-lite"/>
    </source>
</evidence>
<feature type="transmembrane region" description="Helical" evidence="6">
    <location>
        <begin position="16"/>
        <end position="41"/>
    </location>
</feature>
<protein>
    <recommendedName>
        <fullName evidence="7">TMEM205-like domain-containing protein</fullName>
    </recommendedName>
</protein>
<evidence type="ECO:0000256" key="6">
    <source>
        <dbReference type="SAM" id="Phobius"/>
    </source>
</evidence>
<evidence type="ECO:0000259" key="7">
    <source>
        <dbReference type="Pfam" id="PF13664"/>
    </source>
</evidence>
<proteinExistence type="predicted"/>
<dbReference type="PANTHER" id="PTHR23241">
    <property type="entry name" value="LATE EMBRYOGENESIS ABUNDANT PLANTS LEA-RELATED"/>
    <property type="match status" value="1"/>
</dbReference>
<feature type="transmembrane region" description="Helical" evidence="6">
    <location>
        <begin position="91"/>
        <end position="111"/>
    </location>
</feature>
<evidence type="ECO:0000256" key="1">
    <source>
        <dbReference type="ARBA" id="ARBA00004370"/>
    </source>
</evidence>
<evidence type="ECO:0000313" key="8">
    <source>
        <dbReference type="EMBL" id="KAK7545390.1"/>
    </source>
</evidence>
<feature type="domain" description="TMEM205-like" evidence="7">
    <location>
        <begin position="17"/>
        <end position="123"/>
    </location>
</feature>
<dbReference type="Proteomes" id="UP001365128">
    <property type="component" value="Unassembled WGS sequence"/>
</dbReference>
<evidence type="ECO:0000313" key="9">
    <source>
        <dbReference type="Proteomes" id="UP001365128"/>
    </source>
</evidence>
<accession>A0ABR1MBV5</accession>
<dbReference type="InterPro" id="IPR025423">
    <property type="entry name" value="TMEM205-like"/>
</dbReference>
<gene>
    <name evidence="8" type="ORF">IWX46DRAFT_119930</name>
</gene>
<name>A0ABR1MBV5_9PEZI</name>
<sequence>MTSTFASLADPAPYHLLAYGTLLGSTLFQSFIGGVVAFRVLPRPQFASLQSKIFPVYFTLQSVLPVALYLTQPASLSSSPTTTTTTTTVASPTNLILAMGVAGLLNLLLVGPKTTSVMKERKHQETRDGKKSYDAGPHSKEMEALNRQFAILHGVSSATNLVVLGAAVTYAFLVAAKL</sequence>
<evidence type="ECO:0000256" key="2">
    <source>
        <dbReference type="ARBA" id="ARBA00022692"/>
    </source>
</evidence>
<dbReference type="InterPro" id="IPR053009">
    <property type="entry name" value="Xanthocillin_Biosynth-Assoc"/>
</dbReference>
<keyword evidence="9" id="KW-1185">Reference proteome</keyword>
<feature type="transmembrane region" description="Helical" evidence="6">
    <location>
        <begin position="149"/>
        <end position="173"/>
    </location>
</feature>
<dbReference type="Pfam" id="PF13664">
    <property type="entry name" value="DUF4149"/>
    <property type="match status" value="1"/>
</dbReference>
<feature type="region of interest" description="Disordered" evidence="5">
    <location>
        <begin position="118"/>
        <end position="137"/>
    </location>
</feature>
<comment type="subcellular location">
    <subcellularLocation>
        <location evidence="1">Membrane</location>
    </subcellularLocation>
</comment>
<feature type="transmembrane region" description="Helical" evidence="6">
    <location>
        <begin position="53"/>
        <end position="71"/>
    </location>
</feature>
<evidence type="ECO:0000256" key="4">
    <source>
        <dbReference type="ARBA" id="ARBA00023136"/>
    </source>
</evidence>
<organism evidence="8 9">
    <name type="scientific">Phyllosticta citricarpa</name>
    <dbReference type="NCBI Taxonomy" id="55181"/>
    <lineage>
        <taxon>Eukaryota</taxon>
        <taxon>Fungi</taxon>
        <taxon>Dikarya</taxon>
        <taxon>Ascomycota</taxon>
        <taxon>Pezizomycotina</taxon>
        <taxon>Dothideomycetes</taxon>
        <taxon>Dothideomycetes incertae sedis</taxon>
        <taxon>Botryosphaeriales</taxon>
        <taxon>Phyllostictaceae</taxon>
        <taxon>Phyllosticta</taxon>
    </lineage>
</organism>
<comment type="caution">
    <text evidence="8">The sequence shown here is derived from an EMBL/GenBank/DDBJ whole genome shotgun (WGS) entry which is preliminary data.</text>
</comment>
<dbReference type="PANTHER" id="PTHR23241:SF106">
    <property type="entry name" value="DUF4149 DOMAIN-CONTAINING PROTEIN"/>
    <property type="match status" value="1"/>
</dbReference>
<keyword evidence="3 6" id="KW-1133">Transmembrane helix</keyword>
<evidence type="ECO:0000256" key="3">
    <source>
        <dbReference type="ARBA" id="ARBA00022989"/>
    </source>
</evidence>
<dbReference type="EMBL" id="JBBPDW010000018">
    <property type="protein sequence ID" value="KAK7545390.1"/>
    <property type="molecule type" value="Genomic_DNA"/>
</dbReference>